<keyword evidence="3" id="KW-1185">Reference proteome</keyword>
<keyword evidence="2" id="KW-0645">Protease</keyword>
<feature type="signal peptide" evidence="1">
    <location>
        <begin position="1"/>
        <end position="24"/>
    </location>
</feature>
<feature type="chain" id="PRO_5045804159" evidence="1">
    <location>
        <begin position="25"/>
        <end position="367"/>
    </location>
</feature>
<dbReference type="SUPFAM" id="SSF51556">
    <property type="entry name" value="Metallo-dependent hydrolases"/>
    <property type="match status" value="1"/>
</dbReference>
<dbReference type="EC" id="3.4.13.-" evidence="2"/>
<dbReference type="Gene3D" id="3.20.20.140">
    <property type="entry name" value="Metal-dependent hydrolases"/>
    <property type="match status" value="1"/>
</dbReference>
<dbReference type="PROSITE" id="PS51365">
    <property type="entry name" value="RENAL_DIPEPTIDASE_2"/>
    <property type="match status" value="1"/>
</dbReference>
<dbReference type="RefSeq" id="WP_315725258.1">
    <property type="nucleotide sequence ID" value="NZ_JAVUPU010000003.1"/>
</dbReference>
<keyword evidence="1" id="KW-0732">Signal</keyword>
<dbReference type="GO" id="GO:0016805">
    <property type="term" value="F:dipeptidase activity"/>
    <property type="evidence" value="ECO:0007669"/>
    <property type="project" value="UniProtKB-KW"/>
</dbReference>
<organism evidence="2 3">
    <name type="scientific">Sphingosinicella rhizophila</name>
    <dbReference type="NCBI Taxonomy" id="3050082"/>
    <lineage>
        <taxon>Bacteria</taxon>
        <taxon>Pseudomonadati</taxon>
        <taxon>Pseudomonadota</taxon>
        <taxon>Alphaproteobacteria</taxon>
        <taxon>Sphingomonadales</taxon>
        <taxon>Sphingosinicellaceae</taxon>
        <taxon>Sphingosinicella</taxon>
    </lineage>
</organism>
<accession>A0ABU3Q614</accession>
<gene>
    <name evidence="2" type="ORF">RQX22_07825</name>
</gene>
<dbReference type="Pfam" id="PF01244">
    <property type="entry name" value="Peptidase_M19"/>
    <property type="match status" value="1"/>
</dbReference>
<dbReference type="InterPro" id="IPR032466">
    <property type="entry name" value="Metal_Hydrolase"/>
</dbReference>
<evidence type="ECO:0000256" key="1">
    <source>
        <dbReference type="SAM" id="SignalP"/>
    </source>
</evidence>
<evidence type="ECO:0000313" key="3">
    <source>
        <dbReference type="Proteomes" id="UP001259572"/>
    </source>
</evidence>
<keyword evidence="2" id="KW-0378">Hydrolase</keyword>
<protein>
    <submittedName>
        <fullName evidence="2">Membrane dipeptidase</fullName>
        <ecNumber evidence="2">3.4.13.-</ecNumber>
    </submittedName>
</protein>
<dbReference type="PANTHER" id="PTHR10443:SF12">
    <property type="entry name" value="DIPEPTIDASE"/>
    <property type="match status" value="1"/>
</dbReference>
<dbReference type="Proteomes" id="UP001259572">
    <property type="component" value="Unassembled WGS sequence"/>
</dbReference>
<keyword evidence="2" id="KW-0224">Dipeptidase</keyword>
<reference evidence="2 3" key="1">
    <citation type="submission" date="2023-05" db="EMBL/GenBank/DDBJ databases">
        <authorList>
            <person name="Guo Y."/>
        </authorList>
    </citation>
    <scope>NUCLEOTIDE SEQUENCE [LARGE SCALE GENOMIC DNA]</scope>
    <source>
        <strain evidence="2 3">GR2756</strain>
    </source>
</reference>
<dbReference type="PANTHER" id="PTHR10443">
    <property type="entry name" value="MICROSOMAL DIPEPTIDASE"/>
    <property type="match status" value="1"/>
</dbReference>
<proteinExistence type="predicted"/>
<sequence length="367" mass="40542">MNRREALFSALGAAAAFSAPGAFAQNRGGNVSVKDARRLQDSTILIDGLDPSGLTERYLGMLEAAGVDVWHQSMGGIDSFVSLLHFCDRYSNRITQVKSVRDIRRAHKDGKVGHLSGWQAAHPLISDGGPTMPAIRNLRMYHELGLRIVGINYNVQDSFGGGAWAPTVPLSAAGRRLVEEIHKLNIVLDVGGHTGDQTSWDAIEMSKGMPIICSHTNLRALVDNPRNMTDRMIEAIARTGGTIGLTTINDFHARSRKDEKIPLTPQVALDKHLDQYDYLKRLVGVDHIALGPDFMFDRPDISVIIPELWPPIAHSNNPPWFMVKDYEVITDLPNVTQGLMQRGWTDAELKKVLGGNLLRVYEKVWGA</sequence>
<dbReference type="InterPro" id="IPR008257">
    <property type="entry name" value="Pept_M19"/>
</dbReference>
<name>A0ABU3Q614_9SPHN</name>
<evidence type="ECO:0000313" key="2">
    <source>
        <dbReference type="EMBL" id="MDT9598853.1"/>
    </source>
</evidence>
<dbReference type="EMBL" id="JAVUPU010000003">
    <property type="protein sequence ID" value="MDT9598853.1"/>
    <property type="molecule type" value="Genomic_DNA"/>
</dbReference>
<comment type="caution">
    <text evidence="2">The sequence shown here is derived from an EMBL/GenBank/DDBJ whole genome shotgun (WGS) entry which is preliminary data.</text>
</comment>